<name>A0AA90H731_9ACTN</name>
<keyword evidence="6" id="KW-1185">Reference proteome</keyword>
<keyword evidence="2" id="KW-0812">Transmembrane</keyword>
<feature type="compositionally biased region" description="Pro residues" evidence="1">
    <location>
        <begin position="37"/>
        <end position="46"/>
    </location>
</feature>
<dbReference type="Pfam" id="PF20177">
    <property type="entry name" value="DUF6542"/>
    <property type="match status" value="1"/>
</dbReference>
<sequence>MEQPRTRIPRPSPEEAGGGGPRLSRSASDRPAAGRPPGRPARPPSRPGGVRPPGRPAARLTGFGTGVVLCVLTLLGGAANRVFSDDLGAFYGVVFVLASVAAACWVRRADLAAAPVGAPIAFALGVAVTGADGGGGFLGFVAATVTGLATQTGWLYTGTVLSAAIATARWFGARRAEAKGRPASG</sequence>
<dbReference type="EMBL" id="JAAGKO020000019">
    <property type="protein sequence ID" value="MDI5964027.1"/>
    <property type="molecule type" value="Genomic_DNA"/>
</dbReference>
<evidence type="ECO:0000313" key="4">
    <source>
        <dbReference type="EMBL" id="MDI5964027.1"/>
    </source>
</evidence>
<feature type="transmembrane region" description="Helical" evidence="2">
    <location>
        <begin position="118"/>
        <end position="142"/>
    </location>
</feature>
<organism evidence="5">
    <name type="scientific">Streptantibioticus silvisoli</name>
    <dbReference type="NCBI Taxonomy" id="2705255"/>
    <lineage>
        <taxon>Bacteria</taxon>
        <taxon>Bacillati</taxon>
        <taxon>Actinomycetota</taxon>
        <taxon>Actinomycetes</taxon>
        <taxon>Kitasatosporales</taxon>
        <taxon>Streptomycetaceae</taxon>
        <taxon>Streptantibioticus</taxon>
    </lineage>
</organism>
<evidence type="ECO:0000259" key="3">
    <source>
        <dbReference type="Pfam" id="PF20177"/>
    </source>
</evidence>
<keyword evidence="2" id="KW-1133">Transmembrane helix</keyword>
<evidence type="ECO:0000256" key="2">
    <source>
        <dbReference type="SAM" id="Phobius"/>
    </source>
</evidence>
<keyword evidence="2" id="KW-0472">Membrane</keyword>
<dbReference type="InterPro" id="IPR046672">
    <property type="entry name" value="DUF6542"/>
</dbReference>
<evidence type="ECO:0000256" key="1">
    <source>
        <dbReference type="SAM" id="MobiDB-lite"/>
    </source>
</evidence>
<dbReference type="AlphaFoldDB" id="A0AA90H731"/>
<evidence type="ECO:0000313" key="5">
    <source>
        <dbReference type="EMBL" id="MDI5970010.1"/>
    </source>
</evidence>
<gene>
    <name evidence="4" type="ORF">POF43_015100</name>
    <name evidence="5" type="ORF">POF50_011780</name>
</gene>
<proteinExistence type="predicted"/>
<protein>
    <recommendedName>
        <fullName evidence="3">DUF6542 domain-containing protein</fullName>
    </recommendedName>
</protein>
<evidence type="ECO:0000313" key="6">
    <source>
        <dbReference type="Proteomes" id="UP001156398"/>
    </source>
</evidence>
<accession>A0AA90H731</accession>
<feature type="compositionally biased region" description="Low complexity" evidence="1">
    <location>
        <begin position="24"/>
        <end position="36"/>
    </location>
</feature>
<feature type="transmembrane region" description="Helical" evidence="2">
    <location>
        <begin position="60"/>
        <end position="83"/>
    </location>
</feature>
<reference evidence="5 6" key="1">
    <citation type="submission" date="2023-05" db="EMBL/GenBank/DDBJ databases">
        <title>Streptantibioticus silvisoli sp. nov., acidotolerant actinomycetes 1 from pine litter.</title>
        <authorList>
            <person name="Swiecimska M."/>
            <person name="Golinska P."/>
            <person name="Sangal V."/>
            <person name="Wachnowicz B."/>
            <person name="Goodfellow M."/>
        </authorList>
    </citation>
    <scope>NUCLEOTIDE SEQUENCE</scope>
    <source>
        <strain evidence="5">SL13</strain>
        <strain evidence="4 6">SL54</strain>
    </source>
</reference>
<feature type="domain" description="DUF6542" evidence="3">
    <location>
        <begin position="59"/>
        <end position="175"/>
    </location>
</feature>
<dbReference type="EMBL" id="JABXJJ020000013">
    <property type="protein sequence ID" value="MDI5970010.1"/>
    <property type="molecule type" value="Genomic_DNA"/>
</dbReference>
<feature type="region of interest" description="Disordered" evidence="1">
    <location>
        <begin position="1"/>
        <end position="57"/>
    </location>
</feature>
<feature type="transmembrane region" description="Helical" evidence="2">
    <location>
        <begin position="154"/>
        <end position="172"/>
    </location>
</feature>
<feature type="transmembrane region" description="Helical" evidence="2">
    <location>
        <begin position="89"/>
        <end position="106"/>
    </location>
</feature>
<dbReference type="RefSeq" id="WP_271318900.1">
    <property type="nucleotide sequence ID" value="NZ_JAAGKO020000019.1"/>
</dbReference>
<dbReference type="Proteomes" id="UP001156398">
    <property type="component" value="Unassembled WGS sequence"/>
</dbReference>
<comment type="caution">
    <text evidence="5">The sequence shown here is derived from an EMBL/GenBank/DDBJ whole genome shotgun (WGS) entry which is preliminary data.</text>
</comment>